<dbReference type="EC" id="4.1.1.32" evidence="3"/>
<dbReference type="GO" id="GO:0005829">
    <property type="term" value="C:cytosol"/>
    <property type="evidence" value="ECO:0007669"/>
    <property type="project" value="TreeGrafter"/>
</dbReference>
<evidence type="ECO:0000256" key="2">
    <source>
        <dbReference type="ARBA" id="ARBA00005796"/>
    </source>
</evidence>
<evidence type="ECO:0000256" key="9">
    <source>
        <dbReference type="ARBA" id="ARBA00023239"/>
    </source>
</evidence>
<dbReference type="InterPro" id="IPR008210">
    <property type="entry name" value="PEP_carboxykinase_N"/>
</dbReference>
<dbReference type="WBParaSite" id="HCON_00060740-00001">
    <property type="protein sequence ID" value="HCON_00060740-00001"/>
    <property type="gene ID" value="HCON_00060740"/>
</dbReference>
<evidence type="ECO:0000256" key="5">
    <source>
        <dbReference type="ARBA" id="ARBA00022741"/>
    </source>
</evidence>
<dbReference type="InterPro" id="IPR035077">
    <property type="entry name" value="PEP_carboxykinase_GTP_C"/>
</dbReference>
<dbReference type="Gene3D" id="2.170.8.10">
    <property type="entry name" value="Phosphoenolpyruvate Carboxykinase, domain 2"/>
    <property type="match status" value="1"/>
</dbReference>
<dbReference type="GO" id="GO:0042594">
    <property type="term" value="P:response to starvation"/>
    <property type="evidence" value="ECO:0007669"/>
    <property type="project" value="TreeGrafter"/>
</dbReference>
<dbReference type="SUPFAM" id="SSF53795">
    <property type="entry name" value="PEP carboxykinase-like"/>
    <property type="match status" value="1"/>
</dbReference>
<dbReference type="InterPro" id="IPR008209">
    <property type="entry name" value="PEP_carboxykinase_GTP"/>
</dbReference>
<dbReference type="OMA" id="IGMPRPI"/>
<dbReference type="GO" id="GO:0005525">
    <property type="term" value="F:GTP binding"/>
    <property type="evidence" value="ECO:0007669"/>
    <property type="project" value="UniProtKB-KW"/>
</dbReference>
<keyword evidence="7" id="KW-0342">GTP-binding</keyword>
<evidence type="ECO:0000259" key="11">
    <source>
        <dbReference type="Pfam" id="PF17297"/>
    </source>
</evidence>
<organism evidence="12 13">
    <name type="scientific">Haemonchus contortus</name>
    <name type="common">Barber pole worm</name>
    <dbReference type="NCBI Taxonomy" id="6289"/>
    <lineage>
        <taxon>Eukaryota</taxon>
        <taxon>Metazoa</taxon>
        <taxon>Ecdysozoa</taxon>
        <taxon>Nematoda</taxon>
        <taxon>Chromadorea</taxon>
        <taxon>Rhabditida</taxon>
        <taxon>Rhabditina</taxon>
        <taxon>Rhabditomorpha</taxon>
        <taxon>Strongyloidea</taxon>
        <taxon>Trichostrongylidae</taxon>
        <taxon>Haemonchus</taxon>
    </lineage>
</organism>
<accession>A0A7I4Y8R4</accession>
<dbReference type="GO" id="GO:0030145">
    <property type="term" value="F:manganese ion binding"/>
    <property type="evidence" value="ECO:0007669"/>
    <property type="project" value="TreeGrafter"/>
</dbReference>
<dbReference type="Pfam" id="PF17297">
    <property type="entry name" value="PEPCK_N"/>
    <property type="match status" value="1"/>
</dbReference>
<dbReference type="GO" id="GO:0071333">
    <property type="term" value="P:cellular response to glucose stimulus"/>
    <property type="evidence" value="ECO:0007669"/>
    <property type="project" value="TreeGrafter"/>
</dbReference>
<evidence type="ECO:0000256" key="8">
    <source>
        <dbReference type="ARBA" id="ARBA00023211"/>
    </source>
</evidence>
<evidence type="ECO:0000313" key="12">
    <source>
        <dbReference type="Proteomes" id="UP000025227"/>
    </source>
</evidence>
<name>A0A7I4Y8R4_HAECO</name>
<comment type="similarity">
    <text evidence="2">Belongs to the phosphoenolpyruvate carboxykinase [GTP] family.</text>
</comment>
<sequence>MADKKPPYEYVKDRVTNCDFCGFPNERADDRKPFCAAPYVVKTDFVVEGYGSVPVINGDPKWLPRRVRAFVGFNVELMRPAAIHICNGSFGEAEYLTAALEQMGVLEKLSGYDEVFVARTDPRDCVERPVYICSTRLEDIQEARKQPNPSWTTARWISPAQFSFQVYSRFTGCMHGRVMYVIPFSMGPIGGRYSIYAVQLTDSPYVVLNMRILTRVSSSIWDAIGQADFVRCIHSMGRPRPITTPSKCGWLCNPDRFFLALRPLDNEIWSFGSAFGENAFLSKKSLGLRLASYRGWKEGWLAINAALIAVKNPAGKEVFGCVSFPYGVGKTQVATMTPSIQGWQVRVFGDDIAWIRCGRNRVMYALAPEYGMFGCPTGATHANAPNVFEMLKREAILVNCGTTSKGRFFWEALKETLEPEEKVSDWKKEEWKPNEKRPPNHLNCRYSVYMNSAPNLHPDWELSAGVPISFLVFGCKRTDEMPLIYETESWEHGVVMAAGLRTVSLSAIDQPTATLVHNPLCMRTYLSFDLADLIEHWLTIKANVSEMPRIFMVNWYQEGPDGKTIWPGFGENIRVLEWILNRCIAPNETPITTAAIGVLPKKLNTEGLKIDISKLFTIKKSFWEEEIKEISSFLETEMVLQKVPIVKRILSIISKRVASLP</sequence>
<dbReference type="GO" id="GO:0006094">
    <property type="term" value="P:gluconeogenesis"/>
    <property type="evidence" value="ECO:0007669"/>
    <property type="project" value="InterPro"/>
</dbReference>
<keyword evidence="4" id="KW-0479">Metal-binding</keyword>
<evidence type="ECO:0000256" key="6">
    <source>
        <dbReference type="ARBA" id="ARBA00022793"/>
    </source>
</evidence>
<evidence type="ECO:0000256" key="7">
    <source>
        <dbReference type="ARBA" id="ARBA00023134"/>
    </source>
</evidence>
<keyword evidence="12" id="KW-1185">Reference proteome</keyword>
<dbReference type="InterPro" id="IPR013035">
    <property type="entry name" value="PEP_carboxykinase_C"/>
</dbReference>
<evidence type="ECO:0000256" key="3">
    <source>
        <dbReference type="ARBA" id="ARBA00012306"/>
    </source>
</evidence>
<keyword evidence="8" id="KW-0464">Manganese</keyword>
<keyword evidence="6" id="KW-0210">Decarboxylase</keyword>
<feature type="domain" description="Phosphoenolpyruvate carboxykinase C-terminal P-loop" evidence="10">
    <location>
        <begin position="300"/>
        <end position="636"/>
    </location>
</feature>
<reference evidence="13" key="1">
    <citation type="submission" date="2020-12" db="UniProtKB">
        <authorList>
            <consortium name="WormBaseParasite"/>
        </authorList>
    </citation>
    <scope>IDENTIFICATION</scope>
    <source>
        <strain evidence="13">MHco3</strain>
    </source>
</reference>
<dbReference type="OrthoDB" id="5834217at2759"/>
<evidence type="ECO:0000256" key="1">
    <source>
        <dbReference type="ARBA" id="ARBA00001936"/>
    </source>
</evidence>
<dbReference type="PANTHER" id="PTHR11561">
    <property type="entry name" value="PHOSPHOENOLPYRUVATE CARBOXYKINASE"/>
    <property type="match status" value="1"/>
</dbReference>
<dbReference type="HAMAP" id="MF_00452">
    <property type="entry name" value="PEPCK_GTP"/>
    <property type="match status" value="1"/>
</dbReference>
<dbReference type="GO" id="GO:0006107">
    <property type="term" value="P:oxaloacetate metabolic process"/>
    <property type="evidence" value="ECO:0007669"/>
    <property type="project" value="TreeGrafter"/>
</dbReference>
<proteinExistence type="inferred from homology"/>
<dbReference type="AlphaFoldDB" id="A0A7I4Y8R4"/>
<feature type="domain" description="Phosphoenolpyruvate carboxykinase GTP-utilising N-terminal" evidence="11">
    <location>
        <begin position="70"/>
        <end position="295"/>
    </location>
</feature>
<evidence type="ECO:0000259" key="10">
    <source>
        <dbReference type="Pfam" id="PF00821"/>
    </source>
</evidence>
<evidence type="ECO:0000256" key="4">
    <source>
        <dbReference type="ARBA" id="ARBA00022723"/>
    </source>
</evidence>
<dbReference type="Gene3D" id="3.40.449.10">
    <property type="entry name" value="Phosphoenolpyruvate Carboxykinase, domain 1"/>
    <property type="match status" value="1"/>
</dbReference>
<dbReference type="Proteomes" id="UP000025227">
    <property type="component" value="Unplaced"/>
</dbReference>
<dbReference type="GO" id="GO:0004613">
    <property type="term" value="F:phosphoenolpyruvate carboxykinase (GTP) activity"/>
    <property type="evidence" value="ECO:0007669"/>
    <property type="project" value="UniProtKB-EC"/>
</dbReference>
<evidence type="ECO:0000313" key="13">
    <source>
        <dbReference type="WBParaSite" id="HCON_00060740-00001"/>
    </source>
</evidence>
<dbReference type="PANTHER" id="PTHR11561:SF16">
    <property type="entry name" value="PHOSPHOENOLPYRUVATE CARBOXYKINASE (GTP)"/>
    <property type="match status" value="1"/>
</dbReference>
<comment type="cofactor">
    <cofactor evidence="1">
        <name>Mn(2+)</name>
        <dbReference type="ChEBI" id="CHEBI:29035"/>
    </cofactor>
</comment>
<dbReference type="GO" id="GO:0033993">
    <property type="term" value="P:response to lipid"/>
    <property type="evidence" value="ECO:0007669"/>
    <property type="project" value="TreeGrafter"/>
</dbReference>
<dbReference type="Gene3D" id="3.90.228.20">
    <property type="match status" value="1"/>
</dbReference>
<dbReference type="SUPFAM" id="SSF68923">
    <property type="entry name" value="PEP carboxykinase N-terminal domain"/>
    <property type="match status" value="1"/>
</dbReference>
<dbReference type="InterPro" id="IPR035078">
    <property type="entry name" value="PEP_carboxykinase_GTP_N"/>
</dbReference>
<keyword evidence="9" id="KW-0456">Lyase</keyword>
<dbReference type="GO" id="GO:0046327">
    <property type="term" value="P:glycerol biosynthetic process from pyruvate"/>
    <property type="evidence" value="ECO:0007669"/>
    <property type="project" value="TreeGrafter"/>
</dbReference>
<dbReference type="Pfam" id="PF00821">
    <property type="entry name" value="PEPCK_GTP"/>
    <property type="match status" value="1"/>
</dbReference>
<protein>
    <recommendedName>
        <fullName evidence="3">phosphoenolpyruvate carboxykinase (GTP)</fullName>
        <ecNumber evidence="3">4.1.1.32</ecNumber>
    </recommendedName>
</protein>
<keyword evidence="5" id="KW-0547">Nucleotide-binding</keyword>
<dbReference type="GO" id="GO:0019543">
    <property type="term" value="P:propionate catabolic process"/>
    <property type="evidence" value="ECO:0007669"/>
    <property type="project" value="TreeGrafter"/>
</dbReference>
<dbReference type="PIRSF" id="PIRSF001348">
    <property type="entry name" value="PEP_carboxykinase_GTP"/>
    <property type="match status" value="1"/>
</dbReference>